<name>E3K6W9_PUCGT</name>
<evidence type="ECO:0000313" key="1">
    <source>
        <dbReference type="EMBL" id="EFP80068.2"/>
    </source>
</evidence>
<dbReference type="VEuPathDB" id="FungiDB:PGTG_05293"/>
<proteinExistence type="predicted"/>
<organism evidence="1 2">
    <name type="scientific">Puccinia graminis f. sp. tritici (strain CRL 75-36-700-3 / race SCCL)</name>
    <name type="common">Black stem rust fungus</name>
    <dbReference type="NCBI Taxonomy" id="418459"/>
    <lineage>
        <taxon>Eukaryota</taxon>
        <taxon>Fungi</taxon>
        <taxon>Dikarya</taxon>
        <taxon>Basidiomycota</taxon>
        <taxon>Pucciniomycotina</taxon>
        <taxon>Pucciniomycetes</taxon>
        <taxon>Pucciniales</taxon>
        <taxon>Pucciniaceae</taxon>
        <taxon>Puccinia</taxon>
    </lineage>
</organism>
<reference evidence="2" key="2">
    <citation type="journal article" date="2011" name="Proc. Natl. Acad. Sci. U.S.A.">
        <title>Obligate biotrophy features unraveled by the genomic analysis of rust fungi.</title>
        <authorList>
            <person name="Duplessis S."/>
            <person name="Cuomo C.A."/>
            <person name="Lin Y.-C."/>
            <person name="Aerts A."/>
            <person name="Tisserant E."/>
            <person name="Veneault-Fourrey C."/>
            <person name="Joly D.L."/>
            <person name="Hacquard S."/>
            <person name="Amselem J."/>
            <person name="Cantarel B.L."/>
            <person name="Chiu R."/>
            <person name="Coutinho P.M."/>
            <person name="Feau N."/>
            <person name="Field M."/>
            <person name="Frey P."/>
            <person name="Gelhaye E."/>
            <person name="Goldberg J."/>
            <person name="Grabherr M.G."/>
            <person name="Kodira C.D."/>
            <person name="Kohler A."/>
            <person name="Kuees U."/>
            <person name="Lindquist E.A."/>
            <person name="Lucas S.M."/>
            <person name="Mago R."/>
            <person name="Mauceli E."/>
            <person name="Morin E."/>
            <person name="Murat C."/>
            <person name="Pangilinan J.L."/>
            <person name="Park R."/>
            <person name="Pearson M."/>
            <person name="Quesneville H."/>
            <person name="Rouhier N."/>
            <person name="Sakthikumar S."/>
            <person name="Salamov A.A."/>
            <person name="Schmutz J."/>
            <person name="Selles B."/>
            <person name="Shapiro H."/>
            <person name="Tanguay P."/>
            <person name="Tuskan G.A."/>
            <person name="Henrissat B."/>
            <person name="Van de Peer Y."/>
            <person name="Rouze P."/>
            <person name="Ellis J.G."/>
            <person name="Dodds P.N."/>
            <person name="Schein J.E."/>
            <person name="Zhong S."/>
            <person name="Hamelin R.C."/>
            <person name="Grigoriev I.V."/>
            <person name="Szabo L.J."/>
            <person name="Martin F."/>
        </authorList>
    </citation>
    <scope>NUCLEOTIDE SEQUENCE [LARGE SCALE GENOMIC DNA]</scope>
    <source>
        <strain evidence="2">CRL 75-36-700-3 / race SCCL</strain>
    </source>
</reference>
<dbReference type="HOGENOM" id="CLU_2237908_0_0_1"/>
<dbReference type="GeneID" id="10534085"/>
<evidence type="ECO:0000313" key="2">
    <source>
        <dbReference type="Proteomes" id="UP000008783"/>
    </source>
</evidence>
<sequence length="105" mass="12088">MRHRKAPERYGNWAKSSTVPLDDIDTPKTWHQLQKSPHKAKWLQAADEEFSSLLGMDTWKLVPRRAGPGASGYPFGFRYPLTFSAKSDIRIHWRVSADIRPLNDP</sequence>
<gene>
    <name evidence="1" type="ORF">PGTG_05293</name>
</gene>
<dbReference type="AlphaFoldDB" id="E3K6W9"/>
<accession>E3K6W9</accession>
<reference key="1">
    <citation type="submission" date="2007-01" db="EMBL/GenBank/DDBJ databases">
        <title>The Genome Sequence of Puccinia graminis f. sp. tritici Strain CRL 75-36-700-3.</title>
        <authorList>
            <consortium name="The Broad Institute Genome Sequencing Platform"/>
            <person name="Birren B."/>
            <person name="Lander E."/>
            <person name="Galagan J."/>
            <person name="Nusbaum C."/>
            <person name="Devon K."/>
            <person name="Cuomo C."/>
            <person name="Jaffe D."/>
            <person name="Butler J."/>
            <person name="Alvarez P."/>
            <person name="Gnerre S."/>
            <person name="Grabherr M."/>
            <person name="Mauceli E."/>
            <person name="Brockman W."/>
            <person name="Young S."/>
            <person name="LaButti K."/>
            <person name="Sykes S."/>
            <person name="DeCaprio D."/>
            <person name="Crawford M."/>
            <person name="Koehrsen M."/>
            <person name="Engels R."/>
            <person name="Montgomery P."/>
            <person name="Pearson M."/>
            <person name="Howarth C."/>
            <person name="Larson L."/>
            <person name="White J."/>
            <person name="Zeng Q."/>
            <person name="Kodira C."/>
            <person name="Yandava C."/>
            <person name="Alvarado L."/>
            <person name="O'Leary S."/>
            <person name="Szabo L."/>
            <person name="Dean R."/>
            <person name="Schein J."/>
        </authorList>
    </citation>
    <scope>NUCLEOTIDE SEQUENCE</scope>
    <source>
        <strain>CRL 75-36-700-3</strain>
    </source>
</reference>
<dbReference type="KEGG" id="pgr:PGTG_05293"/>
<dbReference type="OrthoDB" id="95475at2759"/>
<protein>
    <submittedName>
        <fullName evidence="1">Uncharacterized protein</fullName>
    </submittedName>
</protein>
<keyword evidence="2" id="KW-1185">Reference proteome</keyword>
<dbReference type="Proteomes" id="UP000008783">
    <property type="component" value="Unassembled WGS sequence"/>
</dbReference>
<dbReference type="EMBL" id="DS178274">
    <property type="protein sequence ID" value="EFP80068.2"/>
    <property type="molecule type" value="Genomic_DNA"/>
</dbReference>
<dbReference type="RefSeq" id="XP_003324487.2">
    <property type="nucleotide sequence ID" value="XM_003324439.2"/>
</dbReference>
<dbReference type="InParanoid" id="E3K6W9"/>